<keyword evidence="3 8" id="KW-0479">Metal-binding</keyword>
<name>A0ABR5YCU3_9SPHN</name>
<dbReference type="EMBL" id="LQQO01000012">
    <property type="protein sequence ID" value="KZE15305.1"/>
    <property type="molecule type" value="Genomic_DNA"/>
</dbReference>
<feature type="binding site" evidence="8">
    <location>
        <position position="61"/>
    </location>
    <ligand>
        <name>GTP</name>
        <dbReference type="ChEBI" id="CHEBI:37565"/>
    </ligand>
</feature>
<keyword evidence="1 8" id="KW-0963">Cytoplasm</keyword>
<comment type="domain">
    <text evidence="8">The N-terminal domain determines nucleotide recognition and specific binding, while the C-terminal domain determines the specific binding to the target protein.</text>
</comment>
<feature type="binding site" evidence="8">
    <location>
        <position position="21"/>
    </location>
    <ligand>
        <name>GTP</name>
        <dbReference type="ChEBI" id="CHEBI:37565"/>
    </ligand>
</feature>
<dbReference type="SUPFAM" id="SSF53448">
    <property type="entry name" value="Nucleotide-diphospho-sugar transferases"/>
    <property type="match status" value="1"/>
</dbReference>
<dbReference type="InterPro" id="IPR029044">
    <property type="entry name" value="Nucleotide-diphossugar_trans"/>
</dbReference>
<keyword evidence="11" id="KW-1185">Reference proteome</keyword>
<gene>
    <name evidence="8" type="primary">mobA</name>
    <name evidence="10" type="ORF">AVT10_02885</name>
</gene>
<evidence type="ECO:0000256" key="3">
    <source>
        <dbReference type="ARBA" id="ARBA00022723"/>
    </source>
</evidence>
<organism evidence="10 11">
    <name type="scientific">Sphingomonas hankookensis</name>
    <dbReference type="NCBI Taxonomy" id="563996"/>
    <lineage>
        <taxon>Bacteria</taxon>
        <taxon>Pseudomonadati</taxon>
        <taxon>Pseudomonadota</taxon>
        <taxon>Alphaproteobacteria</taxon>
        <taxon>Sphingomonadales</taxon>
        <taxon>Sphingomonadaceae</taxon>
        <taxon>Sphingomonas</taxon>
    </lineage>
</organism>
<evidence type="ECO:0000256" key="7">
    <source>
        <dbReference type="ARBA" id="ARBA00023150"/>
    </source>
</evidence>
<evidence type="ECO:0000259" key="9">
    <source>
        <dbReference type="Pfam" id="PF12804"/>
    </source>
</evidence>
<protein>
    <recommendedName>
        <fullName evidence="8">Molybdenum cofactor guanylyltransferase</fullName>
        <shortName evidence="8">MoCo guanylyltransferase</shortName>
        <ecNumber evidence="8">2.7.7.77</ecNumber>
    </recommendedName>
    <alternativeName>
        <fullName evidence="8">GTP:molybdopterin guanylyltransferase</fullName>
    </alternativeName>
    <alternativeName>
        <fullName evidence="8">Mo-MPT guanylyltransferase</fullName>
    </alternativeName>
    <alternativeName>
        <fullName evidence="8">Molybdopterin guanylyltransferase</fullName>
    </alternativeName>
    <alternativeName>
        <fullName evidence="8">Molybdopterin-guanine dinucleotide synthase</fullName>
        <shortName evidence="8">MGD synthase</shortName>
    </alternativeName>
</protein>
<dbReference type="HAMAP" id="MF_00316">
    <property type="entry name" value="MobA"/>
    <property type="match status" value="1"/>
</dbReference>
<feature type="binding site" evidence="8">
    <location>
        <begin position="9"/>
        <end position="11"/>
    </location>
    <ligand>
        <name>GTP</name>
        <dbReference type="ChEBI" id="CHEBI:37565"/>
    </ligand>
</feature>
<dbReference type="PANTHER" id="PTHR19136">
    <property type="entry name" value="MOLYBDENUM COFACTOR GUANYLYLTRANSFERASE"/>
    <property type="match status" value="1"/>
</dbReference>
<reference evidence="11" key="1">
    <citation type="submission" date="2016-01" db="EMBL/GenBank/DDBJ databases">
        <title>Draft genome of Chromobacterium sp. F49.</title>
        <authorList>
            <person name="Hong K.W."/>
        </authorList>
    </citation>
    <scope>NUCLEOTIDE SEQUENCE [LARGE SCALE GENOMIC DNA]</scope>
    <source>
        <strain evidence="11">CN3</strain>
    </source>
</reference>
<keyword evidence="5 8" id="KW-0460">Magnesium</keyword>
<evidence type="ECO:0000256" key="6">
    <source>
        <dbReference type="ARBA" id="ARBA00023134"/>
    </source>
</evidence>
<evidence type="ECO:0000313" key="10">
    <source>
        <dbReference type="EMBL" id="KZE15305.1"/>
    </source>
</evidence>
<comment type="catalytic activity">
    <reaction evidence="8">
        <text>Mo-molybdopterin + GTP + H(+) = Mo-molybdopterin guanine dinucleotide + diphosphate</text>
        <dbReference type="Rhea" id="RHEA:34243"/>
        <dbReference type="ChEBI" id="CHEBI:15378"/>
        <dbReference type="ChEBI" id="CHEBI:33019"/>
        <dbReference type="ChEBI" id="CHEBI:37565"/>
        <dbReference type="ChEBI" id="CHEBI:71302"/>
        <dbReference type="ChEBI" id="CHEBI:71310"/>
        <dbReference type="EC" id="2.7.7.77"/>
    </reaction>
</comment>
<evidence type="ECO:0000313" key="11">
    <source>
        <dbReference type="Proteomes" id="UP000076609"/>
    </source>
</evidence>
<evidence type="ECO:0000256" key="1">
    <source>
        <dbReference type="ARBA" id="ARBA00022490"/>
    </source>
</evidence>
<dbReference type="CDD" id="cd02503">
    <property type="entry name" value="MobA"/>
    <property type="match status" value="1"/>
</dbReference>
<keyword evidence="4 8" id="KW-0547">Nucleotide-binding</keyword>
<evidence type="ECO:0000256" key="8">
    <source>
        <dbReference type="HAMAP-Rule" id="MF_00316"/>
    </source>
</evidence>
<comment type="similarity">
    <text evidence="8">Belongs to the MobA family.</text>
</comment>
<comment type="subcellular location">
    <subcellularLocation>
        <location evidence="8">Cytoplasm</location>
    </subcellularLocation>
</comment>
<comment type="subunit">
    <text evidence="8">Monomer.</text>
</comment>
<evidence type="ECO:0000256" key="5">
    <source>
        <dbReference type="ARBA" id="ARBA00022842"/>
    </source>
</evidence>
<feature type="binding site" evidence="8">
    <location>
        <position position="94"/>
    </location>
    <ligand>
        <name>GTP</name>
        <dbReference type="ChEBI" id="CHEBI:37565"/>
    </ligand>
</feature>
<evidence type="ECO:0000256" key="2">
    <source>
        <dbReference type="ARBA" id="ARBA00022679"/>
    </source>
</evidence>
<dbReference type="Gene3D" id="3.90.550.10">
    <property type="entry name" value="Spore Coat Polysaccharide Biosynthesis Protein SpsA, Chain A"/>
    <property type="match status" value="1"/>
</dbReference>
<keyword evidence="7 8" id="KW-0501">Molybdenum cofactor biosynthesis</keyword>
<dbReference type="InterPro" id="IPR013482">
    <property type="entry name" value="Molybde_CF_guanTrfase"/>
</dbReference>
<accession>A0ABR5YCU3</accession>
<proteinExistence type="inferred from homology"/>
<keyword evidence="6 8" id="KW-0342">GTP-binding</keyword>
<comment type="function">
    <text evidence="8">Transfers a GMP moiety from GTP to Mo-molybdopterin (Mo-MPT) cofactor (Moco or molybdenum cofactor) to form Mo-molybdopterin guanine dinucleotide (Mo-MGD) cofactor.</text>
</comment>
<dbReference type="PANTHER" id="PTHR19136:SF81">
    <property type="entry name" value="MOLYBDENUM COFACTOR GUANYLYLTRANSFERASE"/>
    <property type="match status" value="1"/>
</dbReference>
<feature type="domain" description="MobA-like NTP transferase" evidence="9">
    <location>
        <begin position="6"/>
        <end position="145"/>
    </location>
</feature>
<keyword evidence="2 8" id="KW-0808">Transferase</keyword>
<dbReference type="Pfam" id="PF12804">
    <property type="entry name" value="NTP_transf_3"/>
    <property type="match status" value="1"/>
</dbReference>
<comment type="cofactor">
    <cofactor evidence="8">
        <name>Mg(2+)</name>
        <dbReference type="ChEBI" id="CHEBI:18420"/>
    </cofactor>
</comment>
<sequence>MTRVLGTILAGGRSTRFGSDKALATLDGRALIDRVMDALGPQVDALVVVGRSHPGVPCIPDRPAPDLGPLGGIAAALHHARAHGFEQVLTVPCDAPFLPTTLRQQLSDAGPAAYYADLPVVGWWPSGASPVLDMLLAEGGSRSVRAFTDRIGATAVAASGEIANINTPDDLALLAKRDIAER</sequence>
<comment type="caution">
    <text evidence="10">The sequence shown here is derived from an EMBL/GenBank/DDBJ whole genome shotgun (WGS) entry which is preliminary data.</text>
</comment>
<evidence type="ECO:0000256" key="4">
    <source>
        <dbReference type="ARBA" id="ARBA00022741"/>
    </source>
</evidence>
<dbReference type="RefSeq" id="WP_066689785.1">
    <property type="nucleotide sequence ID" value="NZ_CP117025.1"/>
</dbReference>
<dbReference type="Proteomes" id="UP000076609">
    <property type="component" value="Unassembled WGS sequence"/>
</dbReference>
<dbReference type="EC" id="2.7.7.77" evidence="8"/>
<comment type="caution">
    <text evidence="8">Lacks conserved residue(s) required for the propagation of feature annotation.</text>
</comment>
<feature type="binding site" evidence="8">
    <location>
        <position position="94"/>
    </location>
    <ligand>
        <name>Mg(2+)</name>
        <dbReference type="ChEBI" id="CHEBI:18420"/>
    </ligand>
</feature>
<dbReference type="InterPro" id="IPR025877">
    <property type="entry name" value="MobA-like_NTP_Trfase"/>
</dbReference>